<dbReference type="InterPro" id="IPR046533">
    <property type="entry name" value="DUF6598"/>
</dbReference>
<gene>
    <name evidence="3" type="ORF">HU200_027544</name>
</gene>
<dbReference type="Proteomes" id="UP000636709">
    <property type="component" value="Unassembled WGS sequence"/>
</dbReference>
<dbReference type="OrthoDB" id="694001at2759"/>
<feature type="region of interest" description="Disordered" evidence="1">
    <location>
        <begin position="1"/>
        <end position="55"/>
    </location>
</feature>
<dbReference type="Pfam" id="PF20241">
    <property type="entry name" value="DUF6598"/>
    <property type="match status" value="2"/>
</dbReference>
<evidence type="ECO:0000259" key="2">
    <source>
        <dbReference type="Pfam" id="PF20241"/>
    </source>
</evidence>
<dbReference type="PANTHER" id="PTHR33065:SF177">
    <property type="entry name" value="OS08G0141000 PROTEIN"/>
    <property type="match status" value="1"/>
</dbReference>
<accession>A0A835C1M0</accession>
<organism evidence="3 4">
    <name type="scientific">Digitaria exilis</name>
    <dbReference type="NCBI Taxonomy" id="1010633"/>
    <lineage>
        <taxon>Eukaryota</taxon>
        <taxon>Viridiplantae</taxon>
        <taxon>Streptophyta</taxon>
        <taxon>Embryophyta</taxon>
        <taxon>Tracheophyta</taxon>
        <taxon>Spermatophyta</taxon>
        <taxon>Magnoliopsida</taxon>
        <taxon>Liliopsida</taxon>
        <taxon>Poales</taxon>
        <taxon>Poaceae</taxon>
        <taxon>PACMAD clade</taxon>
        <taxon>Panicoideae</taxon>
        <taxon>Panicodae</taxon>
        <taxon>Paniceae</taxon>
        <taxon>Anthephorinae</taxon>
        <taxon>Digitaria</taxon>
    </lineage>
</organism>
<evidence type="ECO:0000313" key="3">
    <source>
        <dbReference type="EMBL" id="KAF8714999.1"/>
    </source>
</evidence>
<comment type="caution">
    <text evidence="3">The sequence shown here is derived from an EMBL/GenBank/DDBJ whole genome shotgun (WGS) entry which is preliminary data.</text>
</comment>
<reference evidence="3" key="1">
    <citation type="submission" date="2020-07" db="EMBL/GenBank/DDBJ databases">
        <title>Genome sequence and genetic diversity analysis of an under-domesticated orphan crop, white fonio (Digitaria exilis).</title>
        <authorList>
            <person name="Bennetzen J.L."/>
            <person name="Chen S."/>
            <person name="Ma X."/>
            <person name="Wang X."/>
            <person name="Yssel A.E.J."/>
            <person name="Chaluvadi S.R."/>
            <person name="Johnson M."/>
            <person name="Gangashetty P."/>
            <person name="Hamidou F."/>
            <person name="Sanogo M.D."/>
            <person name="Zwaenepoel A."/>
            <person name="Wallace J."/>
            <person name="Van De Peer Y."/>
            <person name="Van Deynze A."/>
        </authorList>
    </citation>
    <scope>NUCLEOTIDE SEQUENCE</scope>
    <source>
        <tissue evidence="3">Leaves</tissue>
    </source>
</reference>
<proteinExistence type="predicted"/>
<sequence>MEEATRKKPTRRERRIERKIREAKKEEQQLAKYEEWKKRNEEEARNNRDPEKHRDFHAYQARKFEKFWNDAYSSHYGRFEDNTSIPCKRYTVNPAPYGGCQRDTLQVFSVKVTELTGGLQWPLDVFGMVALRDSLDQNRNIVFKRERGNCQTLTAEVRIIFLTYQLQPLLLFILSVHLISYILSDPYLLLTGPVRGVVRGGPVTFEVSLYAKGTTESDDKELNLVASSMGKCWSHLWDSYLMTQSYTSRLSTLDFKLGHTASSVEATITVQAISVPRPDGFHGRFAAVAGLDEEFVLLDSQDENVPISGDEIRLSRRVATVEFSEMLEISVKAWQGGRVFRGGMHFAPREMGTDFQTIDIDFCKIKVTVDWSLFP</sequence>
<keyword evidence="4" id="KW-1185">Reference proteome</keyword>
<protein>
    <recommendedName>
        <fullName evidence="2">DUF6598 domain-containing protein</fullName>
    </recommendedName>
</protein>
<feature type="domain" description="DUF6598" evidence="2">
    <location>
        <begin position="104"/>
        <end position="163"/>
    </location>
</feature>
<feature type="domain" description="DUF6598" evidence="2">
    <location>
        <begin position="184"/>
        <end position="369"/>
    </location>
</feature>
<dbReference type="Gramene" id="Dexi7A01G0009130.1">
    <property type="protein sequence ID" value="Dexi7A01G0009130.1:cds"/>
    <property type="gene ID" value="Dexi7A01G0009130"/>
</dbReference>
<dbReference type="EMBL" id="JACEFO010001734">
    <property type="protein sequence ID" value="KAF8714999.1"/>
    <property type="molecule type" value="Genomic_DNA"/>
</dbReference>
<evidence type="ECO:0000313" key="4">
    <source>
        <dbReference type="Proteomes" id="UP000636709"/>
    </source>
</evidence>
<feature type="compositionally biased region" description="Basic and acidic residues" evidence="1">
    <location>
        <begin position="14"/>
        <end position="55"/>
    </location>
</feature>
<evidence type="ECO:0000256" key="1">
    <source>
        <dbReference type="SAM" id="MobiDB-lite"/>
    </source>
</evidence>
<dbReference type="PANTHER" id="PTHR33065">
    <property type="entry name" value="OS07G0486400 PROTEIN"/>
    <property type="match status" value="1"/>
</dbReference>
<dbReference type="AlphaFoldDB" id="A0A835C1M0"/>
<name>A0A835C1M0_9POAL</name>